<evidence type="ECO:0000256" key="2">
    <source>
        <dbReference type="ARBA" id="ARBA00023015"/>
    </source>
</evidence>
<feature type="domain" description="TF-B3" evidence="6">
    <location>
        <begin position="20"/>
        <end position="113"/>
    </location>
</feature>
<keyword evidence="8" id="KW-1185">Reference proteome</keyword>
<keyword evidence="5" id="KW-0539">Nucleus</keyword>
<keyword evidence="4" id="KW-0804">Transcription</keyword>
<dbReference type="GO" id="GO:0003677">
    <property type="term" value="F:DNA binding"/>
    <property type="evidence" value="ECO:0007669"/>
    <property type="project" value="UniProtKB-KW"/>
</dbReference>
<dbReference type="SMART" id="SM01019">
    <property type="entry name" value="B3"/>
    <property type="match status" value="1"/>
</dbReference>
<proteinExistence type="predicted"/>
<keyword evidence="2" id="KW-0805">Transcription regulation</keyword>
<dbReference type="CDD" id="cd10017">
    <property type="entry name" value="B3_DNA"/>
    <property type="match status" value="2"/>
</dbReference>
<dbReference type="Pfam" id="PF02362">
    <property type="entry name" value="B3"/>
    <property type="match status" value="1"/>
</dbReference>
<sequence length="634" mass="71951">MSQAAVGPDGSSSPARRSCMFYKLMAASILQDKKLKIPKKFVNKYGDELSSIATLTVPCGRIWLVELQNVNGRLWFHKGWHEFVECYSIRVGYFLVFIYEGKSNFNVHMFDLSVSEIKNPCNTLSSLQESIHDNPCLLPHEKDDGLEKILGCRSPCPNLLSSITSKDFTEYIHGNWIQSTYTAASLENPHLRTDASNLREKSQTSRDIGTQFNGREFSITEDGVGSLISGIAGKNRRSKRMIETNVDKHESLGIQNVKLKSARVKITSETLSRRWRAVTPEEKERTILAALKFRSDNPFFRVILRPSYVYRAFLLHIPCIFARTFMNRVTGFVTLQVSDGKQWPVRCCYKDGVCRTLRISILALWMELGLWLKTRIGGLSICNIVYLGDYSYVDVMKPHKQHGSTSFVKFIMPLKLIEPSDGKQCSVKREKEIPNDDSLVVMESTRPSPSHNLLNARIFFKHSAEPLKRERDDASSHQNLNGSSVGVTLGFNKQTITVASVKKQAFGCMTRSNDHMMEGHEESSDLDNVKTLKQRRLNKQTNCDVHELPAEMYIPKNGRPAATLQMKGAIYAARRFEPEKPAFLFILGSIRRHVYVPAEFSRKYWGQISGHVTLRVSDGREWSIKCFENAGNPS</sequence>
<dbReference type="GO" id="GO:0005634">
    <property type="term" value="C:nucleus"/>
    <property type="evidence" value="ECO:0007669"/>
    <property type="project" value="UniProtKB-SubCell"/>
</dbReference>
<reference evidence="7 8" key="1">
    <citation type="submission" date="2024-01" db="EMBL/GenBank/DDBJ databases">
        <authorList>
            <person name="Waweru B."/>
        </authorList>
    </citation>
    <scope>NUCLEOTIDE SEQUENCE [LARGE SCALE GENOMIC DNA]</scope>
</reference>
<dbReference type="InterPro" id="IPR003340">
    <property type="entry name" value="B3_DNA-bd"/>
</dbReference>
<evidence type="ECO:0000256" key="5">
    <source>
        <dbReference type="ARBA" id="ARBA00023242"/>
    </source>
</evidence>
<dbReference type="EMBL" id="CAWUPB010000913">
    <property type="protein sequence ID" value="CAK7329785.1"/>
    <property type="molecule type" value="Genomic_DNA"/>
</dbReference>
<evidence type="ECO:0000256" key="1">
    <source>
        <dbReference type="ARBA" id="ARBA00004123"/>
    </source>
</evidence>
<dbReference type="AlphaFoldDB" id="A0AAV1RBA0"/>
<dbReference type="PANTHER" id="PTHR31920:SF141">
    <property type="entry name" value="TF-B3 DOMAIN-CONTAINING PROTEIN"/>
    <property type="match status" value="1"/>
</dbReference>
<dbReference type="InterPro" id="IPR050655">
    <property type="entry name" value="Plant_B3_domain"/>
</dbReference>
<comment type="subcellular location">
    <subcellularLocation>
        <location evidence="1">Nucleus</location>
    </subcellularLocation>
</comment>
<gene>
    <name evidence="7" type="ORF">DCAF_LOCUS7544</name>
</gene>
<dbReference type="Gene3D" id="2.40.330.10">
    <property type="entry name" value="DNA-binding pseudobarrel domain"/>
    <property type="match status" value="3"/>
</dbReference>
<evidence type="ECO:0000313" key="7">
    <source>
        <dbReference type="EMBL" id="CAK7329785.1"/>
    </source>
</evidence>
<evidence type="ECO:0000259" key="6">
    <source>
        <dbReference type="PROSITE" id="PS50863"/>
    </source>
</evidence>
<evidence type="ECO:0000256" key="3">
    <source>
        <dbReference type="ARBA" id="ARBA00023125"/>
    </source>
</evidence>
<evidence type="ECO:0000313" key="8">
    <source>
        <dbReference type="Proteomes" id="UP001314170"/>
    </source>
</evidence>
<dbReference type="PANTHER" id="PTHR31920">
    <property type="entry name" value="B3 DOMAIN-CONTAINING"/>
    <property type="match status" value="1"/>
</dbReference>
<organism evidence="7 8">
    <name type="scientific">Dovyalis caffra</name>
    <dbReference type="NCBI Taxonomy" id="77055"/>
    <lineage>
        <taxon>Eukaryota</taxon>
        <taxon>Viridiplantae</taxon>
        <taxon>Streptophyta</taxon>
        <taxon>Embryophyta</taxon>
        <taxon>Tracheophyta</taxon>
        <taxon>Spermatophyta</taxon>
        <taxon>Magnoliopsida</taxon>
        <taxon>eudicotyledons</taxon>
        <taxon>Gunneridae</taxon>
        <taxon>Pentapetalae</taxon>
        <taxon>rosids</taxon>
        <taxon>fabids</taxon>
        <taxon>Malpighiales</taxon>
        <taxon>Salicaceae</taxon>
        <taxon>Flacourtieae</taxon>
        <taxon>Dovyalis</taxon>
    </lineage>
</organism>
<dbReference type="InterPro" id="IPR015300">
    <property type="entry name" value="DNA-bd_pseudobarrel_sf"/>
</dbReference>
<evidence type="ECO:0000256" key="4">
    <source>
        <dbReference type="ARBA" id="ARBA00023163"/>
    </source>
</evidence>
<accession>A0AAV1RBA0</accession>
<name>A0AAV1RBA0_9ROSI</name>
<keyword evidence="3" id="KW-0238">DNA-binding</keyword>
<protein>
    <recommendedName>
        <fullName evidence="6">TF-B3 domain-containing protein</fullName>
    </recommendedName>
</protein>
<dbReference type="Proteomes" id="UP001314170">
    <property type="component" value="Unassembled WGS sequence"/>
</dbReference>
<dbReference type="SUPFAM" id="SSF101936">
    <property type="entry name" value="DNA-binding pseudobarrel domain"/>
    <property type="match status" value="2"/>
</dbReference>
<dbReference type="PROSITE" id="PS50863">
    <property type="entry name" value="B3"/>
    <property type="match status" value="1"/>
</dbReference>
<comment type="caution">
    <text evidence="7">The sequence shown here is derived from an EMBL/GenBank/DDBJ whole genome shotgun (WGS) entry which is preliminary data.</text>
</comment>